<proteinExistence type="predicted"/>
<keyword evidence="1" id="KW-0812">Transmembrane</keyword>
<keyword evidence="1" id="KW-0472">Membrane</keyword>
<reference evidence="2" key="1">
    <citation type="submission" date="2022-02" db="EMBL/GenBank/DDBJ databases">
        <title>Fredinandcohnia quinoae sp. nov. isolated from Chenopodium quinoa seeds.</title>
        <authorList>
            <person name="Saati-Santamaria Z."/>
            <person name="Flores-Felix J.D."/>
            <person name="Igual J.M."/>
            <person name="Velazquez E."/>
            <person name="Garcia-Fraile P."/>
            <person name="Martinez-Molina E."/>
        </authorList>
    </citation>
    <scope>NUCLEOTIDE SEQUENCE</scope>
    <source>
        <strain evidence="2">SECRCQ15</strain>
    </source>
</reference>
<keyword evidence="1" id="KW-1133">Transmembrane helix</keyword>
<feature type="transmembrane region" description="Helical" evidence="1">
    <location>
        <begin position="23"/>
        <end position="46"/>
    </location>
</feature>
<accession>A0AAW5E8J6</accession>
<evidence type="ECO:0000313" key="3">
    <source>
        <dbReference type="Proteomes" id="UP001431131"/>
    </source>
</evidence>
<dbReference type="InterPro" id="IPR006938">
    <property type="entry name" value="DUF624"/>
</dbReference>
<dbReference type="RefSeq" id="WP_240255118.1">
    <property type="nucleotide sequence ID" value="NZ_JAKTTI010000011.1"/>
</dbReference>
<feature type="transmembrane region" description="Helical" evidence="1">
    <location>
        <begin position="139"/>
        <end position="159"/>
    </location>
</feature>
<evidence type="ECO:0000313" key="2">
    <source>
        <dbReference type="EMBL" id="MCH1625458.1"/>
    </source>
</evidence>
<dbReference type="AlphaFoldDB" id="A0AAW5E8J6"/>
<organism evidence="2 3">
    <name type="scientific">Fredinandcohnia quinoae</name>
    <dbReference type="NCBI Taxonomy" id="2918902"/>
    <lineage>
        <taxon>Bacteria</taxon>
        <taxon>Bacillati</taxon>
        <taxon>Bacillota</taxon>
        <taxon>Bacilli</taxon>
        <taxon>Bacillales</taxon>
        <taxon>Bacillaceae</taxon>
        <taxon>Fredinandcohnia</taxon>
    </lineage>
</organism>
<name>A0AAW5E8J6_9BACI</name>
<protein>
    <submittedName>
        <fullName evidence="2">YesL family protein</fullName>
    </submittedName>
</protein>
<dbReference type="EMBL" id="JAKTTI010000011">
    <property type="protein sequence ID" value="MCH1625458.1"/>
    <property type="molecule type" value="Genomic_DNA"/>
</dbReference>
<evidence type="ECO:0000256" key="1">
    <source>
        <dbReference type="SAM" id="Phobius"/>
    </source>
</evidence>
<dbReference type="Pfam" id="PF04854">
    <property type="entry name" value="DUF624"/>
    <property type="match status" value="1"/>
</dbReference>
<keyword evidence="3" id="KW-1185">Reference proteome</keyword>
<dbReference type="Proteomes" id="UP001431131">
    <property type="component" value="Unassembled WGS sequence"/>
</dbReference>
<gene>
    <name evidence="2" type="ORF">MJG50_08975</name>
</gene>
<sequence>MEKMAERWNFICIRILQLAYLNLLWFSFTLLGLVLFGIGPATFAMFTVIRKWIRGNADVAIFPTYWKAYRENFKETASIGLLYAVIGLILYTDLLYVQSLWLRIILLMVSICYLISSLYIFPVIAHYDWKSVVLKIKCSFLFGISYFQYSLMLIVILGVMCVIQIIVPGLLLFFGISGGGYVIMWFANQVFMRMEIQAGLIEEENARTT</sequence>
<feature type="transmembrane region" description="Helical" evidence="1">
    <location>
        <begin position="165"/>
        <end position="187"/>
    </location>
</feature>
<feature type="transmembrane region" description="Helical" evidence="1">
    <location>
        <begin position="77"/>
        <end position="98"/>
    </location>
</feature>
<comment type="caution">
    <text evidence="2">The sequence shown here is derived from an EMBL/GenBank/DDBJ whole genome shotgun (WGS) entry which is preliminary data.</text>
</comment>
<feature type="transmembrane region" description="Helical" evidence="1">
    <location>
        <begin position="104"/>
        <end position="127"/>
    </location>
</feature>